<proteinExistence type="predicted"/>
<gene>
    <name evidence="1" type="ORF">S03H2_19475</name>
</gene>
<name>X1GVK7_9ZZZZ</name>
<organism evidence="1">
    <name type="scientific">marine sediment metagenome</name>
    <dbReference type="NCBI Taxonomy" id="412755"/>
    <lineage>
        <taxon>unclassified sequences</taxon>
        <taxon>metagenomes</taxon>
        <taxon>ecological metagenomes</taxon>
    </lineage>
</organism>
<reference evidence="1" key="1">
    <citation type="journal article" date="2014" name="Front. Microbiol.">
        <title>High frequency of phylogenetically diverse reductive dehalogenase-homologous genes in deep subseafloor sedimentary metagenomes.</title>
        <authorList>
            <person name="Kawai M."/>
            <person name="Futagami T."/>
            <person name="Toyoda A."/>
            <person name="Takaki Y."/>
            <person name="Nishi S."/>
            <person name="Hori S."/>
            <person name="Arai W."/>
            <person name="Tsubouchi T."/>
            <person name="Morono Y."/>
            <person name="Uchiyama I."/>
            <person name="Ito T."/>
            <person name="Fujiyama A."/>
            <person name="Inagaki F."/>
            <person name="Takami H."/>
        </authorList>
    </citation>
    <scope>NUCLEOTIDE SEQUENCE</scope>
    <source>
        <strain evidence="1">Expedition CK06-06</strain>
    </source>
</reference>
<accession>X1GVK7</accession>
<sequence length="107" mass="13022">MSFNRYVKEMIGDKFKYVAFYFDKETKKIGLWFWKDSCPGSYALIWFKNRETFTVNSKAFFLAYDIQEIIKKCKARHFPFERDEDNKQDKDFYCIQLKPPKGRSTIR</sequence>
<dbReference type="AlphaFoldDB" id="X1GVK7"/>
<evidence type="ECO:0000313" key="1">
    <source>
        <dbReference type="EMBL" id="GAH45649.1"/>
    </source>
</evidence>
<comment type="caution">
    <text evidence="1">The sequence shown here is derived from an EMBL/GenBank/DDBJ whole genome shotgun (WGS) entry which is preliminary data.</text>
</comment>
<protein>
    <submittedName>
        <fullName evidence="1">Uncharacterized protein</fullName>
    </submittedName>
</protein>
<dbReference type="EMBL" id="BARU01010173">
    <property type="protein sequence ID" value="GAH45649.1"/>
    <property type="molecule type" value="Genomic_DNA"/>
</dbReference>